<feature type="compositionally biased region" description="Polar residues" evidence="1">
    <location>
        <begin position="113"/>
        <end position="127"/>
    </location>
</feature>
<feature type="compositionally biased region" description="Polar residues" evidence="1">
    <location>
        <begin position="79"/>
        <end position="97"/>
    </location>
</feature>
<feature type="region of interest" description="Disordered" evidence="1">
    <location>
        <begin position="1"/>
        <end position="23"/>
    </location>
</feature>
<evidence type="ECO:0000313" key="2">
    <source>
        <dbReference type="EMBL" id="CZT20137.1"/>
    </source>
</evidence>
<protein>
    <submittedName>
        <fullName evidence="2">Uncharacterized protein</fullName>
    </submittedName>
</protein>
<proteinExistence type="predicted"/>
<feature type="region of interest" description="Disordered" evidence="1">
    <location>
        <begin position="305"/>
        <end position="338"/>
    </location>
</feature>
<feature type="region of interest" description="Disordered" evidence="1">
    <location>
        <begin position="79"/>
        <end position="127"/>
    </location>
</feature>
<dbReference type="AlphaFoldDB" id="A0A2D3V603"/>
<evidence type="ECO:0000313" key="3">
    <source>
        <dbReference type="Proteomes" id="UP000225277"/>
    </source>
</evidence>
<name>A0A2D3V603_9PEZI</name>
<dbReference type="EMBL" id="FJUY01000008">
    <property type="protein sequence ID" value="CZT20137.1"/>
    <property type="molecule type" value="Genomic_DNA"/>
</dbReference>
<dbReference type="Proteomes" id="UP000225277">
    <property type="component" value="Unassembled WGS sequence"/>
</dbReference>
<sequence>MDDEHRDLSTAGLQSAKPTKAQKAELELERIQAMDFASRENSLLKRTSGTKRKSVRFSTTIGRHRSTSPVAFSVPSIVTGNQNVDSTHNSNRSQPADQLQHGELLMPVRYSPPSGSESENSTISNDSWDSIQHDAKRSDVQYALPEGNVTAISKMADLTVDTDSHRGHTRNTSSFSKRGRRDSHQFDIYFTPTDYTRSQIFLSSPVASPELPPEKAEDECLTPKASMSRPPSAIFFGSDSTPSLRDEVKREKLSITPGQHDQLIIALAKSQLIQRHVRKQWWNSDDIPEDESTFSASLTSLTASNTVSTTHSRPNGNYLADHRSRHPQDHPYAKRPLPSPPVPFGGIALLDSRIHGSPVRYTSGDYRQGSQVVGIGSCTFLNLPYGTDVECTLRIEPASPFNDNCKVMLQAANQVVDRKTSKRAYLLAADVDVTDLFAKAALTELAEATGMTYDDIIIQKPPPVSSSEDTNSIDWCALADEMQNTADSVHLIDTAVQAFATLKPENCAMRTLALMSELERIKDQHVDFLIIVPTKFHDNGMPSNMRMPWVSQRLYNDWYGGKDGPGFTQTARAFQEGIVGHVARRAIGRKKFTVAVGWKGEDQVVHCVPLRAKGEGEGAAWVCFLRGEFDLQP</sequence>
<dbReference type="OrthoDB" id="3946381at2759"/>
<organism evidence="2 3">
    <name type="scientific">Ramularia collo-cygni</name>
    <dbReference type="NCBI Taxonomy" id="112498"/>
    <lineage>
        <taxon>Eukaryota</taxon>
        <taxon>Fungi</taxon>
        <taxon>Dikarya</taxon>
        <taxon>Ascomycota</taxon>
        <taxon>Pezizomycotina</taxon>
        <taxon>Dothideomycetes</taxon>
        <taxon>Dothideomycetidae</taxon>
        <taxon>Mycosphaerellales</taxon>
        <taxon>Mycosphaerellaceae</taxon>
        <taxon>Ramularia</taxon>
    </lineage>
</organism>
<gene>
    <name evidence="2" type="ORF">RCC_05994</name>
</gene>
<reference evidence="2 3" key="1">
    <citation type="submission" date="2016-03" db="EMBL/GenBank/DDBJ databases">
        <authorList>
            <person name="Ploux O."/>
        </authorList>
    </citation>
    <scope>NUCLEOTIDE SEQUENCE [LARGE SCALE GENOMIC DNA]</scope>
    <source>
        <strain evidence="2 3">URUG2</strain>
    </source>
</reference>
<dbReference type="RefSeq" id="XP_023627026.1">
    <property type="nucleotide sequence ID" value="XM_023771258.1"/>
</dbReference>
<feature type="region of interest" description="Disordered" evidence="1">
    <location>
        <begin position="223"/>
        <end position="242"/>
    </location>
</feature>
<dbReference type="GeneID" id="35601140"/>
<evidence type="ECO:0000256" key="1">
    <source>
        <dbReference type="SAM" id="MobiDB-lite"/>
    </source>
</evidence>
<dbReference type="STRING" id="112498.A0A2D3V603"/>
<accession>A0A2D3V603</accession>
<keyword evidence="3" id="KW-1185">Reference proteome</keyword>
<feature type="compositionally biased region" description="Basic and acidic residues" evidence="1">
    <location>
        <begin position="320"/>
        <end position="332"/>
    </location>
</feature>